<proteinExistence type="predicted"/>
<keyword evidence="2" id="KW-1185">Reference proteome</keyword>
<organism evidence="1 2">
    <name type="scientific">Streptosporangium canum</name>
    <dbReference type="NCBI Taxonomy" id="324952"/>
    <lineage>
        <taxon>Bacteria</taxon>
        <taxon>Bacillati</taxon>
        <taxon>Actinomycetota</taxon>
        <taxon>Actinomycetes</taxon>
        <taxon>Streptosporangiales</taxon>
        <taxon>Streptosporangiaceae</taxon>
        <taxon>Streptosporangium</taxon>
    </lineage>
</organism>
<dbReference type="RefSeq" id="WP_093891463.1">
    <property type="nucleotide sequence ID" value="NZ_FOQY01000041.1"/>
</dbReference>
<sequence length="140" mass="15170">MTRTLTAPAQDALWEIPAPAVPAQAPPPLKKTRRFHVLDLPTPQPSRCDPRCLTCGHDEGDGHCNPCAITCRRPLLRVPVEVCLTTTHVTARPAGDRLIAVTCPWCTHTHWHSATAASPYRISGCGKPYIVHTAAPEAEA</sequence>
<dbReference type="AlphaFoldDB" id="A0A1I4DGG7"/>
<name>A0A1I4DGG7_9ACTN</name>
<evidence type="ECO:0000313" key="2">
    <source>
        <dbReference type="Proteomes" id="UP000199111"/>
    </source>
</evidence>
<reference evidence="2" key="1">
    <citation type="submission" date="2016-10" db="EMBL/GenBank/DDBJ databases">
        <authorList>
            <person name="Varghese N."/>
            <person name="Submissions S."/>
        </authorList>
    </citation>
    <scope>NUCLEOTIDE SEQUENCE [LARGE SCALE GENOMIC DNA]</scope>
    <source>
        <strain evidence="2">CGMCC 4.2126</strain>
    </source>
</reference>
<protein>
    <submittedName>
        <fullName evidence="1">Uncharacterized protein</fullName>
    </submittedName>
</protein>
<dbReference type="GeneID" id="96302929"/>
<evidence type="ECO:0000313" key="1">
    <source>
        <dbReference type="EMBL" id="SFK92153.1"/>
    </source>
</evidence>
<dbReference type="Proteomes" id="UP000199111">
    <property type="component" value="Unassembled WGS sequence"/>
</dbReference>
<dbReference type="EMBL" id="FOQY01000041">
    <property type="protein sequence ID" value="SFK92153.1"/>
    <property type="molecule type" value="Genomic_DNA"/>
</dbReference>
<accession>A0A1I4DGG7</accession>
<gene>
    <name evidence="1" type="ORF">SAMN05216275_14140</name>
</gene>